<sequence length="276" mass="30966">MGVRPTGLTPAQHTPAGLWFRGFDAAADRVCAPLKGDLVSVSSSVRRLTAVTSVAAAVVGAVALPAVAADHGHGRSYREHVIISGVQYGSPREGRYDRSLNKEWVDVTNESRRAVNLDGWTLSDEDGHTYTFRHVRLASRSTVRVHTGYGHDTRSDIYQDRRARVWDYDGDTATLRDDRGRFVDDASWGRDHGDHHGRGDRWGGDHRRDDRRHGERDHRGGDRWGGGHRDGDHRGGDRWGGDHRDGDHRGGDRWGGGHRGDDRRHGERDHRGDHRR</sequence>
<keyword evidence="4" id="KW-1185">Reference proteome</keyword>
<feature type="domain" description="LTD" evidence="2">
    <location>
        <begin position="75"/>
        <end position="194"/>
    </location>
</feature>
<dbReference type="Proteomes" id="UP000620224">
    <property type="component" value="Unassembled WGS sequence"/>
</dbReference>
<dbReference type="Gene3D" id="2.60.40.1260">
    <property type="entry name" value="Lamin Tail domain"/>
    <property type="match status" value="1"/>
</dbReference>
<feature type="compositionally biased region" description="Basic and acidic residues" evidence="1">
    <location>
        <begin position="186"/>
        <end position="252"/>
    </location>
</feature>
<dbReference type="PROSITE" id="PS51841">
    <property type="entry name" value="LTD"/>
    <property type="match status" value="1"/>
</dbReference>
<name>A0A918MQZ9_9ACTN</name>
<gene>
    <name evidence="3" type="ORF">GCM10010503_34870</name>
</gene>
<feature type="compositionally biased region" description="Basic and acidic residues" evidence="1">
    <location>
        <begin position="258"/>
        <end position="276"/>
    </location>
</feature>
<accession>A0A918MQZ9</accession>
<dbReference type="AlphaFoldDB" id="A0A918MQZ9"/>
<evidence type="ECO:0000256" key="1">
    <source>
        <dbReference type="SAM" id="MobiDB-lite"/>
    </source>
</evidence>
<dbReference type="InterPro" id="IPR036415">
    <property type="entry name" value="Lamin_tail_dom_sf"/>
</dbReference>
<evidence type="ECO:0000313" key="4">
    <source>
        <dbReference type="Proteomes" id="UP000620224"/>
    </source>
</evidence>
<evidence type="ECO:0000313" key="3">
    <source>
        <dbReference type="EMBL" id="GGW54941.1"/>
    </source>
</evidence>
<dbReference type="EMBL" id="BMUE01000007">
    <property type="protein sequence ID" value="GGW54941.1"/>
    <property type="molecule type" value="Genomic_DNA"/>
</dbReference>
<protein>
    <recommendedName>
        <fullName evidence="2">LTD domain-containing protein</fullName>
    </recommendedName>
</protein>
<dbReference type="SUPFAM" id="SSF74853">
    <property type="entry name" value="Lamin A/C globular tail domain"/>
    <property type="match status" value="1"/>
</dbReference>
<dbReference type="InterPro" id="IPR001322">
    <property type="entry name" value="Lamin_tail_dom"/>
</dbReference>
<reference evidence="3" key="1">
    <citation type="journal article" date="2014" name="Int. J. Syst. Evol. Microbiol.">
        <title>Complete genome sequence of Corynebacterium casei LMG S-19264T (=DSM 44701T), isolated from a smear-ripened cheese.</title>
        <authorList>
            <consortium name="US DOE Joint Genome Institute (JGI-PGF)"/>
            <person name="Walter F."/>
            <person name="Albersmeier A."/>
            <person name="Kalinowski J."/>
            <person name="Ruckert C."/>
        </authorList>
    </citation>
    <scope>NUCLEOTIDE SEQUENCE</scope>
    <source>
        <strain evidence="3">JCM 4490</strain>
    </source>
</reference>
<reference evidence="3" key="2">
    <citation type="submission" date="2020-09" db="EMBL/GenBank/DDBJ databases">
        <authorList>
            <person name="Sun Q."/>
            <person name="Ohkuma M."/>
        </authorList>
    </citation>
    <scope>NUCLEOTIDE SEQUENCE</scope>
    <source>
        <strain evidence="3">JCM 4490</strain>
    </source>
</reference>
<evidence type="ECO:0000259" key="2">
    <source>
        <dbReference type="PROSITE" id="PS51841"/>
    </source>
</evidence>
<proteinExistence type="predicted"/>
<comment type="caution">
    <text evidence="3">The sequence shown here is derived from an EMBL/GenBank/DDBJ whole genome shotgun (WGS) entry which is preliminary data.</text>
</comment>
<feature type="region of interest" description="Disordered" evidence="1">
    <location>
        <begin position="186"/>
        <end position="276"/>
    </location>
</feature>
<organism evidence="3 4">
    <name type="scientific">Streptomyces lucensis JCM 4490</name>
    <dbReference type="NCBI Taxonomy" id="1306176"/>
    <lineage>
        <taxon>Bacteria</taxon>
        <taxon>Bacillati</taxon>
        <taxon>Actinomycetota</taxon>
        <taxon>Actinomycetes</taxon>
        <taxon>Kitasatosporales</taxon>
        <taxon>Streptomycetaceae</taxon>
        <taxon>Streptomyces</taxon>
    </lineage>
</organism>
<dbReference type="Pfam" id="PF00932">
    <property type="entry name" value="LTD"/>
    <property type="match status" value="1"/>
</dbReference>